<accession>A0A454CUQ7</accession>
<dbReference type="Proteomes" id="UP000008367">
    <property type="component" value="Unassembled WGS sequence"/>
</dbReference>
<dbReference type="AlphaFoldDB" id="A0A454CUQ7"/>
<protein>
    <submittedName>
        <fullName evidence="1">Cache domain protein</fullName>
    </submittedName>
</protein>
<evidence type="ECO:0000313" key="2">
    <source>
        <dbReference type="Proteomes" id="UP000008367"/>
    </source>
</evidence>
<reference evidence="1 2" key="1">
    <citation type="submission" date="2012-10" db="EMBL/GenBank/DDBJ databases">
        <title>Genome sequence of Vibrio Cholerae HENC-02.</title>
        <authorList>
            <person name="Eppinger M."/>
            <person name="Hasan N.A."/>
            <person name="Sengamalay N."/>
            <person name="Hine E."/>
            <person name="Su Q."/>
            <person name="Daugherty S.C."/>
            <person name="Young S."/>
            <person name="Sadzewicz L."/>
            <person name="Tallon L."/>
            <person name="Cebula T.A."/>
            <person name="Ravel J."/>
            <person name="Colwell R.R."/>
        </authorList>
    </citation>
    <scope>NUCLEOTIDE SEQUENCE [LARGE SCALE GENOMIC DNA]</scope>
    <source>
        <strain evidence="1 2">HENC-02</strain>
    </source>
</reference>
<comment type="caution">
    <text evidence="1">The sequence shown here is derived from an EMBL/GenBank/DDBJ whole genome shotgun (WGS) entry which is preliminary data.</text>
</comment>
<name>A0A454CUQ7_VIBHA</name>
<evidence type="ECO:0000313" key="1">
    <source>
        <dbReference type="EMBL" id="EKM30141.1"/>
    </source>
</evidence>
<dbReference type="EMBL" id="AJSR01001776">
    <property type="protein sequence ID" value="EKM30141.1"/>
    <property type="molecule type" value="Genomic_DNA"/>
</dbReference>
<dbReference type="Gene3D" id="3.30.450.20">
    <property type="entry name" value="PAS domain"/>
    <property type="match status" value="1"/>
</dbReference>
<feature type="non-terminal residue" evidence="1">
    <location>
        <position position="89"/>
    </location>
</feature>
<organism evidence="1 2">
    <name type="scientific">Vibrio harveyi</name>
    <name type="common">Beneckea harveyi</name>
    <dbReference type="NCBI Taxonomy" id="669"/>
    <lineage>
        <taxon>Bacteria</taxon>
        <taxon>Pseudomonadati</taxon>
        <taxon>Pseudomonadota</taxon>
        <taxon>Gammaproteobacteria</taxon>
        <taxon>Vibrionales</taxon>
        <taxon>Vibrionaceae</taxon>
        <taxon>Vibrio</taxon>
    </lineage>
</organism>
<sequence length="89" mass="10117">MIGIHYIDQRGYVISSPDTYAQYFSKALWETLKARPFWQKTAQETVKVTMSGPAPMLDRHDGQVVSLTVPIYEKGKHQGVLSIDFDVDN</sequence>
<proteinExistence type="predicted"/>
<gene>
    <name evidence="1" type="ORF">VCHENC02_4112</name>
</gene>